<evidence type="ECO:0000313" key="1">
    <source>
        <dbReference type="Proteomes" id="UP000036681"/>
    </source>
</evidence>
<keyword evidence="1" id="KW-1185">Reference proteome</keyword>
<dbReference type="Proteomes" id="UP000036681">
    <property type="component" value="Unplaced"/>
</dbReference>
<dbReference type="WBParaSite" id="ALUE_0001956601-mRNA-1">
    <property type="protein sequence ID" value="ALUE_0001956601-mRNA-1"/>
    <property type="gene ID" value="ALUE_0001956601"/>
</dbReference>
<protein>
    <submittedName>
        <fullName evidence="2">Uncharacterized protein</fullName>
    </submittedName>
</protein>
<accession>A0A0M3ILD8</accession>
<organism evidence="1 2">
    <name type="scientific">Ascaris lumbricoides</name>
    <name type="common">Giant roundworm</name>
    <dbReference type="NCBI Taxonomy" id="6252"/>
    <lineage>
        <taxon>Eukaryota</taxon>
        <taxon>Metazoa</taxon>
        <taxon>Ecdysozoa</taxon>
        <taxon>Nematoda</taxon>
        <taxon>Chromadorea</taxon>
        <taxon>Rhabditida</taxon>
        <taxon>Spirurina</taxon>
        <taxon>Ascaridomorpha</taxon>
        <taxon>Ascaridoidea</taxon>
        <taxon>Ascarididae</taxon>
        <taxon>Ascaris</taxon>
    </lineage>
</organism>
<proteinExistence type="predicted"/>
<name>A0A0M3ILD8_ASCLU</name>
<evidence type="ECO:0000313" key="2">
    <source>
        <dbReference type="WBParaSite" id="ALUE_0001956601-mRNA-1"/>
    </source>
</evidence>
<dbReference type="AlphaFoldDB" id="A0A0M3ILD8"/>
<reference evidence="2" key="1">
    <citation type="submission" date="2017-02" db="UniProtKB">
        <authorList>
            <consortium name="WormBaseParasite"/>
        </authorList>
    </citation>
    <scope>IDENTIFICATION</scope>
</reference>
<sequence>MNICEDGWHKHDWVTVAVGNECRGCVVEMGLPVADVPYYTSIAVHLPMMNECHFIQAGVYFYALIIHIEALKIYVNQLCLNYND</sequence>